<organism evidence="1 2">
    <name type="scientific">Penicillium chermesinum</name>
    <dbReference type="NCBI Taxonomy" id="63820"/>
    <lineage>
        <taxon>Eukaryota</taxon>
        <taxon>Fungi</taxon>
        <taxon>Dikarya</taxon>
        <taxon>Ascomycota</taxon>
        <taxon>Pezizomycotina</taxon>
        <taxon>Eurotiomycetes</taxon>
        <taxon>Eurotiomycetidae</taxon>
        <taxon>Eurotiales</taxon>
        <taxon>Aspergillaceae</taxon>
        <taxon>Penicillium</taxon>
    </lineage>
</organism>
<dbReference type="RefSeq" id="XP_058329572.1">
    <property type="nucleotide sequence ID" value="XM_058476682.1"/>
</dbReference>
<reference evidence="1" key="1">
    <citation type="submission" date="2022-11" db="EMBL/GenBank/DDBJ databases">
        <authorList>
            <person name="Petersen C."/>
        </authorList>
    </citation>
    <scope>NUCLEOTIDE SEQUENCE</scope>
    <source>
        <strain evidence="1">IBT 19713</strain>
    </source>
</reference>
<evidence type="ECO:0008006" key="3">
    <source>
        <dbReference type="Google" id="ProtNLM"/>
    </source>
</evidence>
<dbReference type="Proteomes" id="UP001150941">
    <property type="component" value="Unassembled WGS sequence"/>
</dbReference>
<reference evidence="1" key="2">
    <citation type="journal article" date="2023" name="IMA Fungus">
        <title>Comparative genomic study of the Penicillium genus elucidates a diverse pangenome and 15 lateral gene transfer events.</title>
        <authorList>
            <person name="Petersen C."/>
            <person name="Sorensen T."/>
            <person name="Nielsen M.R."/>
            <person name="Sondergaard T.E."/>
            <person name="Sorensen J.L."/>
            <person name="Fitzpatrick D.A."/>
            <person name="Frisvad J.C."/>
            <person name="Nielsen K.L."/>
        </authorList>
    </citation>
    <scope>NUCLEOTIDE SEQUENCE</scope>
    <source>
        <strain evidence="1">IBT 19713</strain>
    </source>
</reference>
<accession>A0A9W9TKJ2</accession>
<gene>
    <name evidence="1" type="ORF">N7468_007386</name>
</gene>
<dbReference type="GeneID" id="83203985"/>
<sequence length="188" mass="21524">MASEPPQLDLQAKRAQDYHGATTTLAWVVLISSPILVALPPRRLDPLTVWNISTFAIAANYLTREKTGRSIVDRIETRISRAQGVYADLPSERARQIQEQMRAAREAQIRDGSVLGEELEKLKARQEQEKGGVARRVWMGGESEGWMERRLKEEQKAIEEGKGYGDLISEYVWEVWNWGKKKDEEEDE</sequence>
<protein>
    <recommendedName>
        <fullName evidence="3">Rhomboid family membrane protein</fullName>
    </recommendedName>
</protein>
<evidence type="ECO:0000313" key="1">
    <source>
        <dbReference type="EMBL" id="KAJ5226161.1"/>
    </source>
</evidence>
<dbReference type="AlphaFoldDB" id="A0A9W9TKJ2"/>
<name>A0A9W9TKJ2_9EURO</name>
<dbReference type="OrthoDB" id="5411041at2759"/>
<evidence type="ECO:0000313" key="2">
    <source>
        <dbReference type="Proteomes" id="UP001150941"/>
    </source>
</evidence>
<dbReference type="EMBL" id="JAPQKS010000005">
    <property type="protein sequence ID" value="KAJ5226161.1"/>
    <property type="molecule type" value="Genomic_DNA"/>
</dbReference>
<comment type="caution">
    <text evidence="1">The sequence shown here is derived from an EMBL/GenBank/DDBJ whole genome shotgun (WGS) entry which is preliminary data.</text>
</comment>
<proteinExistence type="predicted"/>
<keyword evidence="2" id="KW-1185">Reference proteome</keyword>